<sequence length="1080" mass="121354">MSTWKDVPRAGDVPGYRLFMGEVEKPWLDERQYRLVELSNGLRAVLVHDATADKAAACLALATGSMMDPDDAPGLAHFCEHMISKGSEPYPAENDFLSFISANGGSRNAATGPTYTQYWFSIRPTELAGGLPRLAAFFHAPLFTESLTAREINAVDSEFKRNLQNDGRRVLQITKNLSIHGHPYRKFGTGNYVSLSEAGRREGEQASEEVILKETRKRLVAWWQREYCASRMTLAVIGKETLDELASLAVPHFAKIPNRALEPRPAFKDEPWGREHMGTVIFIQTVKDFYAFDVSFQLPDLREHYETKPASFLAHFFGHEGPGSICAYLKKKGWLTSLSSGPSGSSRSVQFFAVHGRLTLEGYLHYREVLEAVFNYISLLRASPLPVFHFAEVRTMAATRFRFKEKAQPHSYATALAHALAEPYPPEQLLSGAHLYRDWDESLVRQVLDGFVPERVRVTLQAKTHHEDIVRNDVEWVTEKWYGTQYVVQKMEQELLQKLGQPNTNQELYLPTPNPFIPEDLDVEKVDVSEPFKHPLLVKRTELSQLWHKKDDQFWVPKAHVRIDVKSPLAYATARHAMLSRVLVDLVDDALAEVTYNADLAGLCYSVPNQIEGLTVSVSGYNDKIPVLLRIVLEKIRGLQVQPDRLRVVKEEIQREYENFYMSQPSALSESYATWMFMPTIWTPAEKLPELSRISESDIERHRDELLSKVFIEALVNGNLTEDVRRYRKNKVLRWLIINLQKSLGILSLAEECLKARPLLPGEIPRQRSLVLPPGSDVVLRKRHTNPKEINSSLSYYLQFGEVSDVRLRCTLALIAHMMREPCYSILRTEEQLGYVVGSSPWSINGTRGLGIRIQSVRPPWFLESRVDAFLETFGDRVASMSPDEFTRQKEGLIVKKLERAKNLHEETSRFWAHIRSGYYDFLRHEEDASLIRELALPEVVATYDALVRPSTGAKTRKKLSVHLLSQEIRDAPPAQPPADSDIDASPNADAADVSGTAEGAVRPARGHTATLVAEEDPRGEVESAFKAALWCAPTATPVISAAFGGYEHGLARGSGHGASAHATGRGGAADCAAPTSSRL</sequence>
<dbReference type="GO" id="GO:0005829">
    <property type="term" value="C:cytosol"/>
    <property type="evidence" value="ECO:0007669"/>
    <property type="project" value="TreeGrafter"/>
</dbReference>
<keyword evidence="7" id="KW-0482">Metalloprotease</keyword>
<evidence type="ECO:0000256" key="9">
    <source>
        <dbReference type="SAM" id="MobiDB-lite"/>
    </source>
</evidence>
<dbReference type="FunFam" id="3.30.830.10:FF:000012">
    <property type="entry name" value="Protease 3"/>
    <property type="match status" value="1"/>
</dbReference>
<dbReference type="Proteomes" id="UP000184267">
    <property type="component" value="Unassembled WGS sequence"/>
</dbReference>
<keyword evidence="3" id="KW-0645">Protease</keyword>
<dbReference type="AlphaFoldDB" id="A0A1M2VFS6"/>
<evidence type="ECO:0000256" key="7">
    <source>
        <dbReference type="ARBA" id="ARBA00023049"/>
    </source>
</evidence>
<evidence type="ECO:0000259" key="12">
    <source>
        <dbReference type="Pfam" id="PF16187"/>
    </source>
</evidence>
<evidence type="ECO:0000256" key="4">
    <source>
        <dbReference type="ARBA" id="ARBA00022723"/>
    </source>
</evidence>
<dbReference type="GO" id="GO:0004222">
    <property type="term" value="F:metalloendopeptidase activity"/>
    <property type="evidence" value="ECO:0007669"/>
    <property type="project" value="InterPro"/>
</dbReference>
<comment type="similarity">
    <text evidence="2 8">Belongs to the peptidase M16 family.</text>
</comment>
<dbReference type="OMA" id="LQSDCWR"/>
<dbReference type="OrthoDB" id="952271at2759"/>
<evidence type="ECO:0000259" key="10">
    <source>
        <dbReference type="Pfam" id="PF00675"/>
    </source>
</evidence>
<dbReference type="InterPro" id="IPR011249">
    <property type="entry name" value="Metalloenz_LuxS/M16"/>
</dbReference>
<feature type="domain" description="Coenzyme PQQ synthesis protein F-like C-terminal lobe" evidence="13">
    <location>
        <begin position="814"/>
        <end position="912"/>
    </location>
</feature>
<dbReference type="GO" id="GO:0046872">
    <property type="term" value="F:metal ion binding"/>
    <property type="evidence" value="ECO:0007669"/>
    <property type="project" value="UniProtKB-KW"/>
</dbReference>
<gene>
    <name evidence="14" type="ORF">TRAPUB_2715</name>
</gene>
<organism evidence="14 15">
    <name type="scientific">Trametes pubescens</name>
    <name type="common">White-rot fungus</name>
    <dbReference type="NCBI Taxonomy" id="154538"/>
    <lineage>
        <taxon>Eukaryota</taxon>
        <taxon>Fungi</taxon>
        <taxon>Dikarya</taxon>
        <taxon>Basidiomycota</taxon>
        <taxon>Agaricomycotina</taxon>
        <taxon>Agaricomycetes</taxon>
        <taxon>Polyporales</taxon>
        <taxon>Polyporaceae</taxon>
        <taxon>Trametes</taxon>
    </lineage>
</organism>
<name>A0A1M2VFS6_TRAPU</name>
<proteinExistence type="inferred from homology"/>
<evidence type="ECO:0000256" key="8">
    <source>
        <dbReference type="RuleBase" id="RU004447"/>
    </source>
</evidence>
<dbReference type="Pfam" id="PF16187">
    <property type="entry name" value="Peptidase_M16_M"/>
    <property type="match status" value="1"/>
</dbReference>
<protein>
    <submittedName>
        <fullName evidence="14">Insulin-degrading enzyme</fullName>
    </submittedName>
</protein>
<dbReference type="InterPro" id="IPR050626">
    <property type="entry name" value="Peptidase_M16"/>
</dbReference>
<feature type="domain" description="Peptidase M16 N-terminal" evidence="10">
    <location>
        <begin position="44"/>
        <end position="170"/>
    </location>
</feature>
<dbReference type="InterPro" id="IPR032632">
    <property type="entry name" value="Peptidase_M16_M"/>
</dbReference>
<dbReference type="Gene3D" id="3.30.830.10">
    <property type="entry name" value="Metalloenzyme, LuxS/M16 peptidase-like"/>
    <property type="match status" value="4"/>
</dbReference>
<dbReference type="InterPro" id="IPR001431">
    <property type="entry name" value="Pept_M16_Zn_BS"/>
</dbReference>
<dbReference type="GO" id="GO:0043171">
    <property type="term" value="P:peptide catabolic process"/>
    <property type="evidence" value="ECO:0007669"/>
    <property type="project" value="TreeGrafter"/>
</dbReference>
<dbReference type="Pfam" id="PF22456">
    <property type="entry name" value="PqqF-like_C_4"/>
    <property type="match status" value="1"/>
</dbReference>
<dbReference type="InterPro" id="IPR054734">
    <property type="entry name" value="PqqF-like_C_4"/>
</dbReference>
<evidence type="ECO:0000256" key="3">
    <source>
        <dbReference type="ARBA" id="ARBA00022670"/>
    </source>
</evidence>
<dbReference type="GO" id="GO:0051603">
    <property type="term" value="P:proteolysis involved in protein catabolic process"/>
    <property type="evidence" value="ECO:0007669"/>
    <property type="project" value="TreeGrafter"/>
</dbReference>
<feature type="region of interest" description="Disordered" evidence="9">
    <location>
        <begin position="1054"/>
        <end position="1080"/>
    </location>
</feature>
<feature type="domain" description="Peptidase M16 C-terminal" evidence="11">
    <location>
        <begin position="215"/>
        <end position="395"/>
    </location>
</feature>
<keyword evidence="6" id="KW-0862">Zinc</keyword>
<dbReference type="InterPro" id="IPR007863">
    <property type="entry name" value="Peptidase_M16_C"/>
</dbReference>
<evidence type="ECO:0000256" key="1">
    <source>
        <dbReference type="ARBA" id="ARBA00001947"/>
    </source>
</evidence>
<accession>A0A1M2VFS6</accession>
<comment type="caution">
    <text evidence="14">The sequence shown here is derived from an EMBL/GenBank/DDBJ whole genome shotgun (WGS) entry which is preliminary data.</text>
</comment>
<comment type="cofactor">
    <cofactor evidence="1">
        <name>Zn(2+)</name>
        <dbReference type="ChEBI" id="CHEBI:29105"/>
    </cofactor>
</comment>
<evidence type="ECO:0000313" key="15">
    <source>
        <dbReference type="Proteomes" id="UP000184267"/>
    </source>
</evidence>
<dbReference type="SUPFAM" id="SSF63411">
    <property type="entry name" value="LuxS/MPP-like metallohydrolase"/>
    <property type="match status" value="4"/>
</dbReference>
<evidence type="ECO:0000259" key="13">
    <source>
        <dbReference type="Pfam" id="PF22456"/>
    </source>
</evidence>
<feature type="region of interest" description="Disordered" evidence="9">
    <location>
        <begin position="971"/>
        <end position="1007"/>
    </location>
</feature>
<feature type="compositionally biased region" description="Low complexity" evidence="9">
    <location>
        <begin position="1054"/>
        <end position="1064"/>
    </location>
</feature>
<evidence type="ECO:0000256" key="2">
    <source>
        <dbReference type="ARBA" id="ARBA00007261"/>
    </source>
</evidence>
<evidence type="ECO:0000256" key="6">
    <source>
        <dbReference type="ARBA" id="ARBA00022833"/>
    </source>
</evidence>
<dbReference type="Pfam" id="PF00675">
    <property type="entry name" value="Peptidase_M16"/>
    <property type="match status" value="1"/>
</dbReference>
<keyword evidence="4" id="KW-0479">Metal-binding</keyword>
<evidence type="ECO:0000256" key="5">
    <source>
        <dbReference type="ARBA" id="ARBA00022801"/>
    </source>
</evidence>
<evidence type="ECO:0000259" key="11">
    <source>
        <dbReference type="Pfam" id="PF05193"/>
    </source>
</evidence>
<feature type="domain" description="Peptidase M16 middle/third" evidence="12">
    <location>
        <begin position="401"/>
        <end position="688"/>
    </location>
</feature>
<dbReference type="EMBL" id="MNAD01001309">
    <property type="protein sequence ID" value="OJT06440.1"/>
    <property type="molecule type" value="Genomic_DNA"/>
</dbReference>
<dbReference type="Pfam" id="PF05193">
    <property type="entry name" value="Peptidase_M16_C"/>
    <property type="match status" value="1"/>
</dbReference>
<dbReference type="STRING" id="154538.A0A1M2VFS6"/>
<dbReference type="InterPro" id="IPR011765">
    <property type="entry name" value="Pept_M16_N"/>
</dbReference>
<dbReference type="PANTHER" id="PTHR43690:SF18">
    <property type="entry name" value="INSULIN-DEGRADING ENZYME-RELATED"/>
    <property type="match status" value="1"/>
</dbReference>
<reference evidence="14 15" key="1">
    <citation type="submission" date="2016-10" db="EMBL/GenBank/DDBJ databases">
        <title>Genome sequence of the basidiomycete white-rot fungus Trametes pubescens.</title>
        <authorList>
            <person name="Makela M.R."/>
            <person name="Granchi Z."/>
            <person name="Peng M."/>
            <person name="De Vries R.P."/>
            <person name="Grigoriev I."/>
            <person name="Riley R."/>
            <person name="Hilden K."/>
        </authorList>
    </citation>
    <scope>NUCLEOTIDE SEQUENCE [LARGE SCALE GENOMIC DNA]</scope>
    <source>
        <strain evidence="14 15">FBCC735</strain>
    </source>
</reference>
<dbReference type="PANTHER" id="PTHR43690">
    <property type="entry name" value="NARDILYSIN"/>
    <property type="match status" value="1"/>
</dbReference>
<dbReference type="FunFam" id="3.30.830.10:FF:000005">
    <property type="entry name" value="nardilysin isoform X1"/>
    <property type="match status" value="1"/>
</dbReference>
<dbReference type="GO" id="GO:0005739">
    <property type="term" value="C:mitochondrion"/>
    <property type="evidence" value="ECO:0007669"/>
    <property type="project" value="TreeGrafter"/>
</dbReference>
<keyword evidence="15" id="KW-1185">Reference proteome</keyword>
<feature type="compositionally biased region" description="Low complexity" evidence="9">
    <location>
        <begin position="978"/>
        <end position="993"/>
    </location>
</feature>
<evidence type="ECO:0000313" key="14">
    <source>
        <dbReference type="EMBL" id="OJT06440.1"/>
    </source>
</evidence>
<keyword evidence="5" id="KW-0378">Hydrolase</keyword>
<dbReference type="PROSITE" id="PS00143">
    <property type="entry name" value="INSULINASE"/>
    <property type="match status" value="1"/>
</dbReference>